<evidence type="ECO:0000259" key="8">
    <source>
        <dbReference type="Pfam" id="PF17766"/>
    </source>
</evidence>
<dbReference type="Gene3D" id="3.30.70.80">
    <property type="entry name" value="Peptidase S8 propeptide/proteinase inhibitor I9"/>
    <property type="match status" value="1"/>
</dbReference>
<name>A0AAN7GFW9_QUERU</name>
<dbReference type="Gene3D" id="3.40.50.200">
    <property type="entry name" value="Peptidase S8/S53 domain"/>
    <property type="match status" value="1"/>
</dbReference>
<evidence type="ECO:0000313" key="10">
    <source>
        <dbReference type="Proteomes" id="UP001324115"/>
    </source>
</evidence>
<dbReference type="CDD" id="cd04852">
    <property type="entry name" value="Peptidases_S8_3"/>
    <property type="match status" value="1"/>
</dbReference>
<proteinExistence type="inferred from homology"/>
<evidence type="ECO:0000259" key="6">
    <source>
        <dbReference type="Pfam" id="PF00082"/>
    </source>
</evidence>
<dbReference type="InterPro" id="IPR010259">
    <property type="entry name" value="S8pro/Inhibitor_I9"/>
</dbReference>
<evidence type="ECO:0000256" key="2">
    <source>
        <dbReference type="ARBA" id="ARBA00011073"/>
    </source>
</evidence>
<gene>
    <name evidence="9" type="ORF">RGQ29_001517</name>
</gene>
<evidence type="ECO:0000313" key="9">
    <source>
        <dbReference type="EMBL" id="KAK4607726.1"/>
    </source>
</evidence>
<feature type="domain" description="Subtilisin-like protease fibronectin type-III" evidence="8">
    <location>
        <begin position="577"/>
        <end position="679"/>
    </location>
</feature>
<dbReference type="InterPro" id="IPR036852">
    <property type="entry name" value="Peptidase_S8/S53_dom_sf"/>
</dbReference>
<organism evidence="9 10">
    <name type="scientific">Quercus rubra</name>
    <name type="common">Northern red oak</name>
    <name type="synonym">Quercus borealis</name>
    <dbReference type="NCBI Taxonomy" id="3512"/>
    <lineage>
        <taxon>Eukaryota</taxon>
        <taxon>Viridiplantae</taxon>
        <taxon>Streptophyta</taxon>
        <taxon>Embryophyta</taxon>
        <taxon>Tracheophyta</taxon>
        <taxon>Spermatophyta</taxon>
        <taxon>Magnoliopsida</taxon>
        <taxon>eudicotyledons</taxon>
        <taxon>Gunneridae</taxon>
        <taxon>Pentapetalae</taxon>
        <taxon>rosids</taxon>
        <taxon>fabids</taxon>
        <taxon>Fagales</taxon>
        <taxon>Fagaceae</taxon>
        <taxon>Quercus</taxon>
    </lineage>
</organism>
<dbReference type="Pfam" id="PF17766">
    <property type="entry name" value="fn3_6"/>
    <property type="match status" value="1"/>
</dbReference>
<protein>
    <recommendedName>
        <fullName evidence="11">Cucumisin</fullName>
    </recommendedName>
</protein>
<evidence type="ECO:0000256" key="1">
    <source>
        <dbReference type="ARBA" id="ARBA00004613"/>
    </source>
</evidence>
<dbReference type="Pfam" id="PF05922">
    <property type="entry name" value="Inhibitor_I9"/>
    <property type="match status" value="1"/>
</dbReference>
<dbReference type="Gene3D" id="3.50.30.30">
    <property type="match status" value="1"/>
</dbReference>
<dbReference type="Pfam" id="PF00082">
    <property type="entry name" value="Peptidase_S8"/>
    <property type="match status" value="1"/>
</dbReference>
<dbReference type="Proteomes" id="UP001324115">
    <property type="component" value="Unassembled WGS sequence"/>
</dbReference>
<comment type="caution">
    <text evidence="9">The sequence shown here is derived from an EMBL/GenBank/DDBJ whole genome shotgun (WGS) entry which is preliminary data.</text>
</comment>
<evidence type="ECO:0000259" key="7">
    <source>
        <dbReference type="Pfam" id="PF05922"/>
    </source>
</evidence>
<comment type="similarity">
    <text evidence="2 5">Belongs to the peptidase S8 family.</text>
</comment>
<dbReference type="InterPro" id="IPR034197">
    <property type="entry name" value="Peptidases_S8_3"/>
</dbReference>
<keyword evidence="10" id="KW-1185">Reference proteome</keyword>
<keyword evidence="3" id="KW-0964">Secreted</keyword>
<evidence type="ECO:0000256" key="5">
    <source>
        <dbReference type="PROSITE-ProRule" id="PRU01240"/>
    </source>
</evidence>
<accession>A0AAN7GFW9</accession>
<dbReference type="Gene3D" id="2.60.40.2310">
    <property type="match status" value="1"/>
</dbReference>
<dbReference type="InterPro" id="IPR045051">
    <property type="entry name" value="SBT"/>
</dbReference>
<dbReference type="AlphaFoldDB" id="A0AAN7GFW9"/>
<feature type="domain" description="Inhibitor I9" evidence="7">
    <location>
        <begin position="3"/>
        <end position="80"/>
    </location>
</feature>
<dbReference type="InterPro" id="IPR037045">
    <property type="entry name" value="S8pro/Inhibitor_I9_sf"/>
</dbReference>
<dbReference type="GO" id="GO:0005576">
    <property type="term" value="C:extracellular region"/>
    <property type="evidence" value="ECO:0007669"/>
    <property type="project" value="UniProtKB-SubCell"/>
</dbReference>
<dbReference type="GO" id="GO:0004252">
    <property type="term" value="F:serine-type endopeptidase activity"/>
    <property type="evidence" value="ECO:0007669"/>
    <property type="project" value="InterPro"/>
</dbReference>
<dbReference type="GO" id="GO:0006508">
    <property type="term" value="P:proteolysis"/>
    <property type="evidence" value="ECO:0007669"/>
    <property type="project" value="InterPro"/>
</dbReference>
<dbReference type="InterPro" id="IPR000209">
    <property type="entry name" value="Peptidase_S8/S53_dom"/>
</dbReference>
<dbReference type="PROSITE" id="PS51892">
    <property type="entry name" value="SUBTILASE"/>
    <property type="match status" value="1"/>
</dbReference>
<dbReference type="InterPro" id="IPR041469">
    <property type="entry name" value="Subtilisin-like_FN3"/>
</dbReference>
<reference evidence="9 10" key="1">
    <citation type="journal article" date="2023" name="G3 (Bethesda)">
        <title>A haplotype-resolved chromosome-scale genome for Quercus rubra L. provides insights into the genetics of adaptive traits for red oak species.</title>
        <authorList>
            <person name="Kapoor B."/>
            <person name="Jenkins J."/>
            <person name="Schmutz J."/>
            <person name="Zhebentyayeva T."/>
            <person name="Kuelheim C."/>
            <person name="Coggeshall M."/>
            <person name="Heim C."/>
            <person name="Lasky J.R."/>
            <person name="Leites L."/>
            <person name="Islam-Faridi N."/>
            <person name="Romero-Severson J."/>
            <person name="DeLeo V.L."/>
            <person name="Lucas S.M."/>
            <person name="Lazic D."/>
            <person name="Gailing O."/>
            <person name="Carlson J."/>
            <person name="Staton M."/>
        </authorList>
    </citation>
    <scope>NUCLEOTIDE SEQUENCE [LARGE SCALE GENOMIC DNA]</scope>
    <source>
        <strain evidence="9">Pseudo-F2</strain>
    </source>
</reference>
<evidence type="ECO:0000256" key="3">
    <source>
        <dbReference type="ARBA" id="ARBA00022525"/>
    </source>
</evidence>
<evidence type="ECO:0008006" key="11">
    <source>
        <dbReference type="Google" id="ProtNLM"/>
    </source>
</evidence>
<keyword evidence="4" id="KW-0732">Signal</keyword>
<dbReference type="PANTHER" id="PTHR10795">
    <property type="entry name" value="PROPROTEIN CONVERTASE SUBTILISIN/KEXIN"/>
    <property type="match status" value="1"/>
</dbReference>
<evidence type="ECO:0000256" key="4">
    <source>
        <dbReference type="ARBA" id="ARBA00022729"/>
    </source>
</evidence>
<dbReference type="EMBL" id="JAXUIC010000001">
    <property type="protein sequence ID" value="KAK4607726.1"/>
    <property type="molecule type" value="Genomic_DNA"/>
</dbReference>
<comment type="subcellular location">
    <subcellularLocation>
        <location evidence="1">Secreted</location>
    </subcellularLocation>
</comment>
<dbReference type="CDD" id="cd02120">
    <property type="entry name" value="PA_subtilisin_like"/>
    <property type="match status" value="1"/>
</dbReference>
<comment type="caution">
    <text evidence="5">Lacks conserved residue(s) required for the propagation of feature annotation.</text>
</comment>
<dbReference type="SUPFAM" id="SSF52743">
    <property type="entry name" value="Subtilisin-like"/>
    <property type="match status" value="1"/>
</dbReference>
<feature type="domain" description="Peptidase S8/S53" evidence="6">
    <location>
        <begin position="102"/>
        <end position="468"/>
    </location>
</feature>
<sequence length="687" mass="74779">MAYIVYLGEALRLRSNAVDHQHNLLSSVIKDDSIARQARIHSYTKSFNAFAANLLPDEVQKLKENENVVSIFPSKIRKLHTTRSWDYLRMPLSVKRNLKIESNIIVRLLDTGVYIGAPSFNDKGVGPPPSKWKGRCQVVGNFTGCNNKVIGATFYNNDPKFPQTNPSPLDDDAHSSHTSSTVAGATVVGASLYGLAKGTARGGVPSTRIAMYKVCWPKGCSDIDLLAGLDDAIDDGIDVLSISIGGDSHGFFDNPIAIGAFHAMKKGIFTTCSAGNSGPYVYTVQNTAPWIMTVGAASMDMEFRTPIKLGIVKENVGLSVNTFTPNKKMYPLTSAAIGANSTLSPGSSPWNCDQGKLDQKKVNGKIVVCKEAANETYIKSLGGIWVLISVIEKIDTGFTAIIPEAYIDSSFGNTTLTYHLPNVVAPFVASFSSRGPATLTSTILKPDIVAPGIDILAADSKLASLTGSPDDNRFDRLLVFISNSPRPSYSSWFTGNVVNMPIATEMKVKDGLAELAYGAGQIDPTSALQPGLIYDLSTLDYIRFLCNEGYTGTTLNLFTEDNTNCSSVPKFGGYDSLNYPTLYYQYDDPNSTISAIYYRTVTNVGFRNSIYKATVTAPKNLTVTVVPNKLSFTQLHQKKSFKVTLKAPPQFLQTFQYTHQSASLEWSDGTHRVKSPILISLSLPRWM</sequence>